<protein>
    <submittedName>
        <fullName evidence="6">C-type cytochrome</fullName>
    </submittedName>
</protein>
<gene>
    <name evidence="6" type="ORF">ACFPMF_06635</name>
</gene>
<sequence length="329" mass="36395">MKKVFKFIGLGLGFILLLVAGFCAYVAIVGVPTYEAPTIPEANVEITPARIARGEVIGQIQCMACHADNQNRLTGKHLAEVPALFGKLYSKNITQDKIKGIGNWTDGEIIYFLRTGVRRDGSFAPVMPQYPNMADEDLKSVVAWLRSDRFPVQPAAIEAPESELSFVSKLLTHTMMKPLPYSTELINLPDSTDVVALGRYTADAIGDCYSCHSGDLIDQNKAHPEKSKGYYGGGIEMKSDDGTPILTANLTFDEKTGIAKKYTKEQFIKVVKMGVRPDGSILRQPMFPRPMLTDYEVGAIYEYLKTVPKLENDIARKNEELMLAEKPGH</sequence>
<evidence type="ECO:0000313" key="6">
    <source>
        <dbReference type="EMBL" id="MFC5408975.1"/>
    </source>
</evidence>
<dbReference type="RefSeq" id="WP_379842405.1">
    <property type="nucleotide sequence ID" value="NZ_JBHSMA010000001.1"/>
</dbReference>
<dbReference type="InterPro" id="IPR009056">
    <property type="entry name" value="Cyt_c-like_dom"/>
</dbReference>
<reference evidence="7" key="1">
    <citation type="journal article" date="2019" name="Int. J. Syst. Evol. Microbiol.">
        <title>The Global Catalogue of Microorganisms (GCM) 10K type strain sequencing project: providing services to taxonomists for standard genome sequencing and annotation.</title>
        <authorList>
            <consortium name="The Broad Institute Genomics Platform"/>
            <consortium name="The Broad Institute Genome Sequencing Center for Infectious Disease"/>
            <person name="Wu L."/>
            <person name="Ma J."/>
        </authorList>
    </citation>
    <scope>NUCLEOTIDE SEQUENCE [LARGE SCALE GENOMIC DNA]</scope>
    <source>
        <strain evidence="7">CCUG 55250</strain>
    </source>
</reference>
<keyword evidence="7" id="KW-1185">Reference proteome</keyword>
<dbReference type="InterPro" id="IPR051459">
    <property type="entry name" value="Cytochrome_c-type_DH"/>
</dbReference>
<feature type="domain" description="Cytochrome c" evidence="5">
    <location>
        <begin position="49"/>
        <end position="149"/>
    </location>
</feature>
<organism evidence="6 7">
    <name type="scientific">Larkinella bovis</name>
    <dbReference type="NCBI Taxonomy" id="683041"/>
    <lineage>
        <taxon>Bacteria</taxon>
        <taxon>Pseudomonadati</taxon>
        <taxon>Bacteroidota</taxon>
        <taxon>Cytophagia</taxon>
        <taxon>Cytophagales</taxon>
        <taxon>Spirosomataceae</taxon>
        <taxon>Larkinella</taxon>
    </lineage>
</organism>
<evidence type="ECO:0000256" key="3">
    <source>
        <dbReference type="ARBA" id="ARBA00023004"/>
    </source>
</evidence>
<keyword evidence="3 4" id="KW-0408">Iron</keyword>
<evidence type="ECO:0000256" key="4">
    <source>
        <dbReference type="PROSITE-ProRule" id="PRU00433"/>
    </source>
</evidence>
<keyword evidence="1 4" id="KW-0349">Heme</keyword>
<comment type="caution">
    <text evidence="6">The sequence shown here is derived from an EMBL/GenBank/DDBJ whole genome shotgun (WGS) entry which is preliminary data.</text>
</comment>
<evidence type="ECO:0000259" key="5">
    <source>
        <dbReference type="PROSITE" id="PS51007"/>
    </source>
</evidence>
<dbReference type="PANTHER" id="PTHR35008:SF8">
    <property type="entry name" value="ALCOHOL DEHYDROGENASE CYTOCHROME C SUBUNIT"/>
    <property type="match status" value="1"/>
</dbReference>
<feature type="domain" description="Cytochrome c" evidence="5">
    <location>
        <begin position="193"/>
        <end position="308"/>
    </location>
</feature>
<dbReference type="SUPFAM" id="SSF46626">
    <property type="entry name" value="Cytochrome c"/>
    <property type="match status" value="2"/>
</dbReference>
<accession>A0ABW0I901</accession>
<dbReference type="Pfam" id="PF13442">
    <property type="entry name" value="Cytochrome_CBB3"/>
    <property type="match status" value="1"/>
</dbReference>
<dbReference type="PROSITE" id="PS51007">
    <property type="entry name" value="CYTC"/>
    <property type="match status" value="2"/>
</dbReference>
<dbReference type="EMBL" id="JBHSMA010000001">
    <property type="protein sequence ID" value="MFC5408975.1"/>
    <property type="molecule type" value="Genomic_DNA"/>
</dbReference>
<dbReference type="Gene3D" id="1.10.760.10">
    <property type="entry name" value="Cytochrome c-like domain"/>
    <property type="match status" value="1"/>
</dbReference>
<evidence type="ECO:0000256" key="1">
    <source>
        <dbReference type="ARBA" id="ARBA00022617"/>
    </source>
</evidence>
<keyword evidence="2 4" id="KW-0479">Metal-binding</keyword>
<dbReference type="InterPro" id="IPR036909">
    <property type="entry name" value="Cyt_c-like_dom_sf"/>
</dbReference>
<dbReference type="Proteomes" id="UP001596106">
    <property type="component" value="Unassembled WGS sequence"/>
</dbReference>
<evidence type="ECO:0000256" key="2">
    <source>
        <dbReference type="ARBA" id="ARBA00022723"/>
    </source>
</evidence>
<dbReference type="PANTHER" id="PTHR35008">
    <property type="entry name" value="BLL4482 PROTEIN-RELATED"/>
    <property type="match status" value="1"/>
</dbReference>
<evidence type="ECO:0000313" key="7">
    <source>
        <dbReference type="Proteomes" id="UP001596106"/>
    </source>
</evidence>
<proteinExistence type="predicted"/>
<name>A0ABW0I901_9BACT</name>